<feature type="region of interest" description="Disordered" evidence="6">
    <location>
        <begin position="458"/>
        <end position="498"/>
    </location>
</feature>
<feature type="domain" description="Sushi" evidence="8">
    <location>
        <begin position="271"/>
        <end position="333"/>
    </location>
</feature>
<feature type="domain" description="Sushi" evidence="8">
    <location>
        <begin position="147"/>
        <end position="209"/>
    </location>
</feature>
<proteinExistence type="predicted"/>
<evidence type="ECO:0000256" key="7">
    <source>
        <dbReference type="SAM" id="SignalP"/>
    </source>
</evidence>
<feature type="signal peptide" evidence="7">
    <location>
        <begin position="1"/>
        <end position="20"/>
    </location>
</feature>
<dbReference type="PROSITE" id="PS50923">
    <property type="entry name" value="SUSHI"/>
    <property type="match status" value="8"/>
</dbReference>
<dbReference type="AlphaFoldDB" id="A0A671UK80"/>
<dbReference type="InParanoid" id="A0A671UK80"/>
<keyword evidence="4 5" id="KW-1015">Disulfide bond</keyword>
<reference evidence="9" key="3">
    <citation type="submission" date="2025-09" db="UniProtKB">
        <authorList>
            <consortium name="Ensembl"/>
        </authorList>
    </citation>
    <scope>IDENTIFICATION</scope>
</reference>
<dbReference type="GeneTree" id="ENSGT00940000154967"/>
<evidence type="ECO:0000256" key="6">
    <source>
        <dbReference type="SAM" id="MobiDB-lite"/>
    </source>
</evidence>
<evidence type="ECO:0000256" key="2">
    <source>
        <dbReference type="ARBA" id="ARBA00022659"/>
    </source>
</evidence>
<evidence type="ECO:0000256" key="1">
    <source>
        <dbReference type="ARBA" id="ARBA00004328"/>
    </source>
</evidence>
<sequence>MCVTYLGYLLLLWFPGVLHAQSAAQPCVAPRLPHGYIVPEQDQYATETKLTYACEKGYKPAVEGWWATSTCQSGTWSPEPECIVEQACIPPTIPNAKYSESLTGWYKDGQKIWITCDKAYKLKDNDATTVCTNGSWSSVPVCERSVDACGAPPKVPHAVIMDHGHQELFAADTELRYECEDGYTAEGAGNDKTIVCIKGAWTKGPTCNQTACTPPTIPNAKYAENPYGWYKEGDKIWVTCDEAYELKNKHATALCKNGSWSSVPVCERSVDACGAPPKVPHTVIVDHRHQELFAADTALQYECEDGYTAEGAGNDKTIVCIKGAWTKGPTCNQTACTPPTIPNAKYTENPYGWYEEGDKIKVTCDEAYELKTRDTTALCKNGTWISVPVCERSVDACGAPPKVRHAVIVDHRHQELFAADTELQYECEDGYTAEGAGNDKTIVCIEGAWTKGPTCSRVTDGSSVTGGGDTTSAGSWTPPAGGGSSSSSGSNTGDTERHLTTIDKCGKPHKIPKAVIVRTFRRSVKYRCQDYHKRLGPEYVRCYSDGTWSELPTCQASYCVVNTFEYPDLKPAGEIHVLDGDTERLECVDKMEWWFNNYSDGQCNNGIIHLSRCCTKAQLAIKTCGGSLTKRN</sequence>
<feature type="domain" description="Sushi" evidence="8">
    <location>
        <begin position="334"/>
        <end position="392"/>
    </location>
</feature>
<feature type="compositionally biased region" description="Low complexity" evidence="6">
    <location>
        <begin position="470"/>
        <end position="493"/>
    </location>
</feature>
<dbReference type="InterPro" id="IPR035976">
    <property type="entry name" value="Sushi/SCR/CCP_sf"/>
</dbReference>
<keyword evidence="3 7" id="KW-0732">Signal</keyword>
<dbReference type="InterPro" id="IPR051503">
    <property type="entry name" value="ComplSys_Reg/VirEntry_Med"/>
</dbReference>
<evidence type="ECO:0000256" key="4">
    <source>
        <dbReference type="ARBA" id="ARBA00023157"/>
    </source>
</evidence>
<evidence type="ECO:0000313" key="9">
    <source>
        <dbReference type="Ensembl" id="ENSSAUP00010014827.1"/>
    </source>
</evidence>
<reference evidence="9" key="2">
    <citation type="submission" date="2025-08" db="UniProtKB">
        <authorList>
            <consortium name="Ensembl"/>
        </authorList>
    </citation>
    <scope>IDENTIFICATION</scope>
</reference>
<feature type="domain" description="Sushi" evidence="8">
    <location>
        <begin position="25"/>
        <end position="84"/>
    </location>
</feature>
<feature type="disulfide bond" evidence="5">
    <location>
        <begin position="212"/>
        <end position="255"/>
    </location>
</feature>
<comment type="caution">
    <text evidence="5">Lacks conserved residue(s) required for the propagation of feature annotation.</text>
</comment>
<organism evidence="9 10">
    <name type="scientific">Sparus aurata</name>
    <name type="common">Gilthead sea bream</name>
    <dbReference type="NCBI Taxonomy" id="8175"/>
    <lineage>
        <taxon>Eukaryota</taxon>
        <taxon>Metazoa</taxon>
        <taxon>Chordata</taxon>
        <taxon>Craniata</taxon>
        <taxon>Vertebrata</taxon>
        <taxon>Euteleostomi</taxon>
        <taxon>Actinopterygii</taxon>
        <taxon>Neopterygii</taxon>
        <taxon>Teleostei</taxon>
        <taxon>Neoteleostei</taxon>
        <taxon>Acanthomorphata</taxon>
        <taxon>Eupercaria</taxon>
        <taxon>Spariformes</taxon>
        <taxon>Sparidae</taxon>
        <taxon>Sparus</taxon>
    </lineage>
</organism>
<name>A0A671UK80_SPAAU</name>
<feature type="domain" description="Sushi" evidence="8">
    <location>
        <begin position="86"/>
        <end position="144"/>
    </location>
</feature>
<comment type="subcellular location">
    <subcellularLocation>
        <location evidence="1">Virion</location>
    </subcellularLocation>
</comment>
<feature type="disulfide bond" evidence="5">
    <location>
        <begin position="336"/>
        <end position="379"/>
    </location>
</feature>
<evidence type="ECO:0000256" key="3">
    <source>
        <dbReference type="ARBA" id="ARBA00022729"/>
    </source>
</evidence>
<reference evidence="9" key="1">
    <citation type="submission" date="2021-04" db="EMBL/GenBank/DDBJ databases">
        <authorList>
            <consortium name="Wellcome Sanger Institute Data Sharing"/>
        </authorList>
    </citation>
    <scope>NUCLEOTIDE SEQUENCE [LARGE SCALE GENOMIC DNA]</scope>
</reference>
<feature type="chain" id="PRO_5025596688" description="Sushi domain-containing protein" evidence="7">
    <location>
        <begin position="21"/>
        <end position="632"/>
    </location>
</feature>
<feature type="domain" description="Sushi" evidence="8">
    <location>
        <begin position="503"/>
        <end position="556"/>
    </location>
</feature>
<dbReference type="Gene3D" id="2.10.70.10">
    <property type="entry name" value="Complement Module, domain 1"/>
    <property type="match status" value="8"/>
</dbReference>
<dbReference type="SUPFAM" id="SSF57535">
    <property type="entry name" value="Complement control module/SCR domain"/>
    <property type="match status" value="8"/>
</dbReference>
<feature type="domain" description="Sushi" evidence="8">
    <location>
        <begin position="210"/>
        <end position="268"/>
    </location>
</feature>
<keyword evidence="2 5" id="KW-0768">Sushi</keyword>
<dbReference type="CDD" id="cd00033">
    <property type="entry name" value="CCP"/>
    <property type="match status" value="8"/>
</dbReference>
<dbReference type="OMA" id="GNNMITC"/>
<dbReference type="Proteomes" id="UP000472265">
    <property type="component" value="Chromosome 21"/>
</dbReference>
<dbReference type="SMART" id="SM00032">
    <property type="entry name" value="CCP"/>
    <property type="match status" value="8"/>
</dbReference>
<accession>A0A671UK80</accession>
<dbReference type="PANTHER" id="PTHR45785">
    <property type="entry name" value="COMPLEMENT FACTOR H-RELATED"/>
    <property type="match status" value="1"/>
</dbReference>
<dbReference type="Ensembl" id="ENSSAUT00010015732.1">
    <property type="protein sequence ID" value="ENSSAUP00010014827.1"/>
    <property type="gene ID" value="ENSSAUG00010006919.1"/>
</dbReference>
<feature type="disulfide bond" evidence="5">
    <location>
        <begin position="88"/>
        <end position="131"/>
    </location>
</feature>
<evidence type="ECO:0000313" key="10">
    <source>
        <dbReference type="Proteomes" id="UP000472265"/>
    </source>
</evidence>
<evidence type="ECO:0000259" key="8">
    <source>
        <dbReference type="PROSITE" id="PS50923"/>
    </source>
</evidence>
<evidence type="ECO:0000256" key="5">
    <source>
        <dbReference type="PROSITE-ProRule" id="PRU00302"/>
    </source>
</evidence>
<dbReference type="Pfam" id="PF00084">
    <property type="entry name" value="Sushi"/>
    <property type="match status" value="8"/>
</dbReference>
<keyword evidence="10" id="KW-1185">Reference proteome</keyword>
<dbReference type="InterPro" id="IPR000436">
    <property type="entry name" value="Sushi_SCR_CCP_dom"/>
</dbReference>
<protein>
    <recommendedName>
        <fullName evidence="8">Sushi domain-containing protein</fullName>
    </recommendedName>
</protein>
<feature type="domain" description="Sushi" evidence="8">
    <location>
        <begin position="395"/>
        <end position="457"/>
    </location>
</feature>
<dbReference type="PANTHER" id="PTHR45785:SF2">
    <property type="entry name" value="COMPLEMENT FACTOR H-RELATED"/>
    <property type="match status" value="1"/>
</dbReference>